<reference evidence="12" key="1">
    <citation type="submission" date="2011-09" db="EMBL/GenBank/DDBJ databases">
        <title>Complete sequence of Halovivax ruber XH-70.</title>
        <authorList>
            <consortium name="US DOE Joint Genome Institute"/>
            <person name="Lucas S."/>
            <person name="Han J."/>
            <person name="Lapidus A."/>
            <person name="Cheng J.-F."/>
            <person name="Goodwin L."/>
            <person name="Pitluck S."/>
            <person name="Peters L."/>
            <person name="Mikhailova N."/>
            <person name="Davenport K."/>
            <person name="Detter J.C."/>
            <person name="Han C."/>
            <person name="Tapia R."/>
            <person name="Land M."/>
            <person name="Hauser L."/>
            <person name="Kyrpides N."/>
            <person name="Ivanova N."/>
            <person name="Pagani I."/>
            <person name="Sproer C."/>
            <person name="Anderson I."/>
            <person name="Woyke T."/>
        </authorList>
    </citation>
    <scope>NUCLEOTIDE SEQUENCE</scope>
    <source>
        <strain evidence="12">XH-70</strain>
    </source>
</reference>
<protein>
    <recommendedName>
        <fullName evidence="5 11">Probable cobalamin biosynthesis protein CobD</fullName>
    </recommendedName>
</protein>
<comment type="pathway">
    <text evidence="3 11">Cofactor biosynthesis; adenosylcobalamin biosynthesis.</text>
</comment>
<feature type="transmembrane region" description="Helical" evidence="11">
    <location>
        <begin position="283"/>
        <end position="305"/>
    </location>
</feature>
<dbReference type="GO" id="GO:0015420">
    <property type="term" value="F:ABC-type vitamin B12 transporter activity"/>
    <property type="evidence" value="ECO:0007669"/>
    <property type="project" value="UniProtKB-UniRule"/>
</dbReference>
<dbReference type="UniPathway" id="UPA00148"/>
<dbReference type="GO" id="GO:0048472">
    <property type="term" value="F:threonine-phosphate decarboxylase activity"/>
    <property type="evidence" value="ECO:0007669"/>
    <property type="project" value="InterPro"/>
</dbReference>
<gene>
    <name evidence="11" type="primary">cobD</name>
    <name evidence="12" type="ordered locus">Halru_2353</name>
</gene>
<keyword evidence="7 11" id="KW-0169">Cobalamin biosynthesis</keyword>
<dbReference type="HOGENOM" id="CLU_054212_0_2_2"/>
<keyword evidence="10 11" id="KW-0472">Membrane</keyword>
<dbReference type="InterPro" id="IPR004485">
    <property type="entry name" value="Cobalamin_biosynth_CobD/CbiB"/>
</dbReference>
<sequence>MTTTPIALVAFAVSLDLLVGEPRTRWHPVAWFGTVVGFVDRDWELDTSDERWLGVGVALVFPAAVAGLVGGLVVLAGFVHPTVGALLAGVVLYLTTSLRSLLELTEVVVEESESDPETARRTVRGLAGRDASTLSPAQLRSAAIESAAENLADGFVATLAPFVLLAPVSLPAAAAAATWVKAVNTLDSMLGYPDKPIGTASARLDDVVMWLPARLTAGSLALAAGRPRALATARQWVRTPPSPNSGWPMAVAAVVLSVRLEKPDVYALNPDGREPTGADGDRAVRLVGVGAVVALLVLVVATIALDAGVVGATGVSSVPGVADVAAITDQHHSPAAEGSP</sequence>
<keyword evidence="8 11" id="KW-0812">Transmembrane</keyword>
<evidence type="ECO:0000313" key="13">
    <source>
        <dbReference type="Proteomes" id="UP000010846"/>
    </source>
</evidence>
<dbReference type="AlphaFoldDB" id="L0IDN0"/>
<evidence type="ECO:0000256" key="7">
    <source>
        <dbReference type="ARBA" id="ARBA00022573"/>
    </source>
</evidence>
<evidence type="ECO:0000256" key="2">
    <source>
        <dbReference type="ARBA" id="ARBA00004651"/>
    </source>
</evidence>
<evidence type="ECO:0000256" key="9">
    <source>
        <dbReference type="ARBA" id="ARBA00022989"/>
    </source>
</evidence>
<dbReference type="PANTHER" id="PTHR34308">
    <property type="entry name" value="COBALAMIN BIOSYNTHESIS PROTEIN CBIB"/>
    <property type="match status" value="1"/>
</dbReference>
<dbReference type="Proteomes" id="UP000010846">
    <property type="component" value="Chromosome"/>
</dbReference>
<dbReference type="EMBL" id="CP003050">
    <property type="protein sequence ID" value="AGB16938.1"/>
    <property type="molecule type" value="Genomic_DNA"/>
</dbReference>
<proteinExistence type="inferred from homology"/>
<evidence type="ECO:0000256" key="5">
    <source>
        <dbReference type="ARBA" id="ARBA00016185"/>
    </source>
</evidence>
<accession>L0IDN0</accession>
<feature type="transmembrane region" description="Helical" evidence="11">
    <location>
        <begin position="83"/>
        <end position="102"/>
    </location>
</feature>
<evidence type="ECO:0000256" key="4">
    <source>
        <dbReference type="ARBA" id="ARBA00006263"/>
    </source>
</evidence>
<evidence type="ECO:0000256" key="10">
    <source>
        <dbReference type="ARBA" id="ARBA00023136"/>
    </source>
</evidence>
<dbReference type="eggNOG" id="arCOG04274">
    <property type="taxonomic scope" value="Archaea"/>
</dbReference>
<keyword evidence="9 11" id="KW-1133">Transmembrane helix</keyword>
<dbReference type="NCBIfam" id="TIGR00380">
    <property type="entry name" value="cobal_cbiB"/>
    <property type="match status" value="1"/>
</dbReference>
<evidence type="ECO:0000256" key="1">
    <source>
        <dbReference type="ARBA" id="ARBA00003384"/>
    </source>
</evidence>
<evidence type="ECO:0000256" key="3">
    <source>
        <dbReference type="ARBA" id="ARBA00004953"/>
    </source>
</evidence>
<comment type="function">
    <text evidence="1 11">Converts cobyric acid to cobinamide by the addition of aminopropanol on the F carboxylic group.</text>
</comment>
<dbReference type="OrthoDB" id="46105at2157"/>
<dbReference type="HAMAP" id="MF_00024">
    <property type="entry name" value="CobD_CbiB"/>
    <property type="match status" value="1"/>
</dbReference>
<name>L0IDN0_HALRX</name>
<organism evidence="12 13">
    <name type="scientific">Halovivax ruber (strain DSM 18193 / JCM 13892 / XH-70)</name>
    <dbReference type="NCBI Taxonomy" id="797302"/>
    <lineage>
        <taxon>Archaea</taxon>
        <taxon>Methanobacteriati</taxon>
        <taxon>Methanobacteriota</taxon>
        <taxon>Stenosarchaea group</taxon>
        <taxon>Halobacteria</taxon>
        <taxon>Halobacteriales</taxon>
        <taxon>Natrialbaceae</taxon>
        <taxon>Halovivax</taxon>
    </lineage>
</organism>
<dbReference type="GO" id="GO:0005886">
    <property type="term" value="C:plasma membrane"/>
    <property type="evidence" value="ECO:0007669"/>
    <property type="project" value="UniProtKB-SubCell"/>
</dbReference>
<feature type="transmembrane region" description="Helical" evidence="11">
    <location>
        <begin position="159"/>
        <end position="180"/>
    </location>
</feature>
<keyword evidence="13" id="KW-1185">Reference proteome</keyword>
<keyword evidence="6 11" id="KW-1003">Cell membrane</keyword>
<dbReference type="KEGG" id="hru:Halru_2353"/>
<dbReference type="Pfam" id="PF03186">
    <property type="entry name" value="CobD_Cbib"/>
    <property type="match status" value="1"/>
</dbReference>
<comment type="subcellular location">
    <subcellularLocation>
        <location evidence="2 11">Cell membrane</location>
        <topology evidence="2 11">Multi-pass membrane protein</topology>
    </subcellularLocation>
</comment>
<comment type="similarity">
    <text evidence="4 11">Belongs to the CobD/CbiB family.</text>
</comment>
<evidence type="ECO:0000256" key="11">
    <source>
        <dbReference type="HAMAP-Rule" id="MF_00024"/>
    </source>
</evidence>
<dbReference type="STRING" id="797302.Halru_2353"/>
<feature type="transmembrane region" description="Helical" evidence="11">
    <location>
        <begin position="52"/>
        <end position="76"/>
    </location>
</feature>
<evidence type="ECO:0000256" key="6">
    <source>
        <dbReference type="ARBA" id="ARBA00022475"/>
    </source>
</evidence>
<dbReference type="PANTHER" id="PTHR34308:SF1">
    <property type="entry name" value="COBALAMIN BIOSYNTHESIS PROTEIN CBIB"/>
    <property type="match status" value="1"/>
</dbReference>
<dbReference type="RefSeq" id="WP_015301543.1">
    <property type="nucleotide sequence ID" value="NC_019964.1"/>
</dbReference>
<evidence type="ECO:0000256" key="8">
    <source>
        <dbReference type="ARBA" id="ARBA00022692"/>
    </source>
</evidence>
<evidence type="ECO:0000313" key="12">
    <source>
        <dbReference type="EMBL" id="AGB16938.1"/>
    </source>
</evidence>
<dbReference type="GeneID" id="14376861"/>
<comment type="caution">
    <text evidence="11">Lacks conserved residue(s) required for the propagation of feature annotation.</text>
</comment>
<dbReference type="GO" id="GO:0009236">
    <property type="term" value="P:cobalamin biosynthetic process"/>
    <property type="evidence" value="ECO:0007669"/>
    <property type="project" value="UniProtKB-UniRule"/>
</dbReference>